<dbReference type="Proteomes" id="UP000178372">
    <property type="component" value="Unassembled WGS sequence"/>
</dbReference>
<organism evidence="2 3">
    <name type="scientific">Candidatus Roizmanbacteria bacterium RIFCSPHIGHO2_01_FULL_39_12b</name>
    <dbReference type="NCBI Taxonomy" id="1802030"/>
    <lineage>
        <taxon>Bacteria</taxon>
        <taxon>Candidatus Roizmaniibacteriota</taxon>
    </lineage>
</organism>
<protein>
    <recommendedName>
        <fullName evidence="4">General secretion pathway GspH domain-containing protein</fullName>
    </recommendedName>
</protein>
<sequence>MDKNKSFTLVELLIGAFLLILFFSITIASMRGFGQQKTLEAQKDRLISTFELAKKKSRAGDKGGCSQLDRYEVIIQSIDSYQLRSVCLAGQGISKTFTIPSLSNIEITDYTNQTTVFQPLTQTASSNCIIITDTKADSCYKLTVVESGIINDENKSGQLCSCN</sequence>
<proteinExistence type="predicted"/>
<gene>
    <name evidence="2" type="ORF">A2690_03675</name>
</gene>
<name>A0A1F7GDA2_9BACT</name>
<evidence type="ECO:0000313" key="3">
    <source>
        <dbReference type="Proteomes" id="UP000178372"/>
    </source>
</evidence>
<feature type="transmembrane region" description="Helical" evidence="1">
    <location>
        <begin position="12"/>
        <end position="33"/>
    </location>
</feature>
<evidence type="ECO:0000256" key="1">
    <source>
        <dbReference type="SAM" id="Phobius"/>
    </source>
</evidence>
<comment type="caution">
    <text evidence="2">The sequence shown here is derived from an EMBL/GenBank/DDBJ whole genome shotgun (WGS) entry which is preliminary data.</text>
</comment>
<keyword evidence="1" id="KW-0812">Transmembrane</keyword>
<evidence type="ECO:0000313" key="2">
    <source>
        <dbReference type="EMBL" id="OGK16847.1"/>
    </source>
</evidence>
<reference evidence="2 3" key="1">
    <citation type="journal article" date="2016" name="Nat. Commun.">
        <title>Thousands of microbial genomes shed light on interconnected biogeochemical processes in an aquifer system.</title>
        <authorList>
            <person name="Anantharaman K."/>
            <person name="Brown C.T."/>
            <person name="Hug L.A."/>
            <person name="Sharon I."/>
            <person name="Castelle C.J."/>
            <person name="Probst A.J."/>
            <person name="Thomas B.C."/>
            <person name="Singh A."/>
            <person name="Wilkins M.J."/>
            <person name="Karaoz U."/>
            <person name="Brodie E.L."/>
            <person name="Williams K.H."/>
            <person name="Hubbard S.S."/>
            <person name="Banfield J.F."/>
        </authorList>
    </citation>
    <scope>NUCLEOTIDE SEQUENCE [LARGE SCALE GENOMIC DNA]</scope>
</reference>
<evidence type="ECO:0008006" key="4">
    <source>
        <dbReference type="Google" id="ProtNLM"/>
    </source>
</evidence>
<keyword evidence="1" id="KW-1133">Transmembrane helix</keyword>
<dbReference type="EMBL" id="MFZF01000010">
    <property type="protein sequence ID" value="OGK16847.1"/>
    <property type="molecule type" value="Genomic_DNA"/>
</dbReference>
<keyword evidence="1" id="KW-0472">Membrane</keyword>
<dbReference type="AlphaFoldDB" id="A0A1F7GDA2"/>
<accession>A0A1F7GDA2</accession>